<dbReference type="SUPFAM" id="SSF52490">
    <property type="entry name" value="Tubulin nucleotide-binding domain-like"/>
    <property type="match status" value="1"/>
</dbReference>
<comment type="function">
    <text evidence="5 7">Essential cell division protein that forms a contractile ring structure (Z ring) at the future cell division site. The regulation of the ring assembly controls the timing and the location of cell division. One of the functions of the FtsZ ring is to recruit other cell division proteins to the septum to produce a new cell wall between the dividing cells. Binds GTP and shows GTPase activity.</text>
</comment>
<keyword evidence="5 7" id="KW-0717">Septation</keyword>
<feature type="binding site" evidence="5">
    <location>
        <begin position="114"/>
        <end position="116"/>
    </location>
    <ligand>
        <name>GTP</name>
        <dbReference type="ChEBI" id="CHEBI:37565"/>
    </ligand>
</feature>
<dbReference type="PROSITE" id="PS01135">
    <property type="entry name" value="FTSZ_2"/>
    <property type="match status" value="1"/>
</dbReference>
<comment type="subunit">
    <text evidence="5">Homodimer. Polymerizes to form a dynamic ring structure in a strictly GTP-dependent manner. Interacts directly with several other division proteins.</text>
</comment>
<dbReference type="Pfam" id="PF00091">
    <property type="entry name" value="Tubulin"/>
    <property type="match status" value="1"/>
</dbReference>
<dbReference type="FunFam" id="3.30.1330.20:FF:000011">
    <property type="entry name" value="Cell division protein FtsZ"/>
    <property type="match status" value="1"/>
</dbReference>
<feature type="region of interest" description="Disordered" evidence="8">
    <location>
        <begin position="456"/>
        <end position="477"/>
    </location>
</feature>
<dbReference type="Gene3D" id="3.40.50.1440">
    <property type="entry name" value="Tubulin/FtsZ, GTPase domain"/>
    <property type="match status" value="1"/>
</dbReference>
<reference evidence="11 12" key="1">
    <citation type="submission" date="2016-10" db="EMBL/GenBank/DDBJ databases">
        <authorList>
            <person name="de Groot N.N."/>
        </authorList>
    </citation>
    <scope>NUCLEOTIDE SEQUENCE [LARGE SCALE GENOMIC DNA]</scope>
    <source>
        <strain evidence="11 12">DSM 19073</strain>
    </source>
</reference>
<dbReference type="HAMAP" id="MF_00909">
    <property type="entry name" value="FtsZ"/>
    <property type="match status" value="1"/>
</dbReference>
<dbReference type="InterPro" id="IPR024757">
    <property type="entry name" value="FtsZ_C"/>
</dbReference>
<dbReference type="SUPFAM" id="SSF55307">
    <property type="entry name" value="Tubulin C-terminal domain-like"/>
    <property type="match status" value="1"/>
</dbReference>
<dbReference type="PANTHER" id="PTHR30314:SF3">
    <property type="entry name" value="MITOCHONDRIAL DIVISION PROTEIN FSZA"/>
    <property type="match status" value="1"/>
</dbReference>
<organism evidence="11 12">
    <name type="scientific">Jannaschia pohangensis</name>
    <dbReference type="NCBI Taxonomy" id="390807"/>
    <lineage>
        <taxon>Bacteria</taxon>
        <taxon>Pseudomonadati</taxon>
        <taxon>Pseudomonadota</taxon>
        <taxon>Alphaproteobacteria</taxon>
        <taxon>Rhodobacterales</taxon>
        <taxon>Roseobacteraceae</taxon>
        <taxon>Jannaschia</taxon>
    </lineage>
</organism>
<evidence type="ECO:0000313" key="11">
    <source>
        <dbReference type="EMBL" id="SFJ53921.1"/>
    </source>
</evidence>
<keyword evidence="5 7" id="KW-0132">Cell division</keyword>
<feature type="domain" description="Tubulin/FtsZ GTPase" evidence="9">
    <location>
        <begin position="19"/>
        <end position="211"/>
    </location>
</feature>
<feature type="binding site" evidence="5">
    <location>
        <position position="193"/>
    </location>
    <ligand>
        <name>GTP</name>
        <dbReference type="ChEBI" id="CHEBI:37565"/>
    </ligand>
</feature>
<dbReference type="NCBIfam" id="TIGR00065">
    <property type="entry name" value="ftsZ"/>
    <property type="match status" value="1"/>
</dbReference>
<dbReference type="GO" id="GO:0000917">
    <property type="term" value="P:division septum assembly"/>
    <property type="evidence" value="ECO:0007669"/>
    <property type="project" value="UniProtKB-KW"/>
</dbReference>
<dbReference type="PANTHER" id="PTHR30314">
    <property type="entry name" value="CELL DIVISION PROTEIN FTSZ-RELATED"/>
    <property type="match status" value="1"/>
</dbReference>
<dbReference type="GO" id="GO:0005525">
    <property type="term" value="F:GTP binding"/>
    <property type="evidence" value="ECO:0007669"/>
    <property type="project" value="UniProtKB-UniRule"/>
</dbReference>
<comment type="similarity">
    <text evidence="1 5 7">Belongs to the FtsZ family.</text>
</comment>
<proteinExistence type="inferred from homology"/>
<evidence type="ECO:0000313" key="12">
    <source>
        <dbReference type="Proteomes" id="UP000199110"/>
    </source>
</evidence>
<dbReference type="Proteomes" id="UP000199110">
    <property type="component" value="Unassembled WGS sequence"/>
</dbReference>
<keyword evidence="2 5" id="KW-0963">Cytoplasm</keyword>
<dbReference type="GO" id="GO:0032153">
    <property type="term" value="C:cell division site"/>
    <property type="evidence" value="ECO:0007669"/>
    <property type="project" value="UniProtKB-UniRule"/>
</dbReference>
<dbReference type="Gene3D" id="3.30.1330.20">
    <property type="entry name" value="Tubulin/FtsZ, C-terminal domain"/>
    <property type="match status" value="1"/>
</dbReference>
<dbReference type="GO" id="GO:0003924">
    <property type="term" value="F:GTPase activity"/>
    <property type="evidence" value="ECO:0007669"/>
    <property type="project" value="UniProtKB-UniRule"/>
</dbReference>
<dbReference type="CDD" id="cd02201">
    <property type="entry name" value="FtsZ_type1"/>
    <property type="match status" value="1"/>
</dbReference>
<feature type="compositionally biased region" description="Low complexity" evidence="8">
    <location>
        <begin position="459"/>
        <end position="472"/>
    </location>
</feature>
<dbReference type="SMART" id="SM00865">
    <property type="entry name" value="Tubulin_C"/>
    <property type="match status" value="1"/>
</dbReference>
<evidence type="ECO:0000256" key="4">
    <source>
        <dbReference type="ARBA" id="ARBA00023134"/>
    </source>
</evidence>
<feature type="domain" description="Tubulin/FtsZ 2-layer sandwich" evidence="10">
    <location>
        <begin position="213"/>
        <end position="331"/>
    </location>
</feature>
<dbReference type="GO" id="GO:0043093">
    <property type="term" value="P:FtsZ-dependent cytokinesis"/>
    <property type="evidence" value="ECO:0007669"/>
    <property type="project" value="UniProtKB-UniRule"/>
</dbReference>
<dbReference type="STRING" id="390807.SAMN04488095_3025"/>
<dbReference type="PRINTS" id="PR00423">
    <property type="entry name" value="CELLDVISFTSZ"/>
</dbReference>
<evidence type="ECO:0000256" key="3">
    <source>
        <dbReference type="ARBA" id="ARBA00022741"/>
    </source>
</evidence>
<dbReference type="GO" id="GO:0005737">
    <property type="term" value="C:cytoplasm"/>
    <property type="evidence" value="ECO:0007669"/>
    <property type="project" value="UniProtKB-SubCell"/>
</dbReference>
<evidence type="ECO:0000256" key="8">
    <source>
        <dbReference type="SAM" id="MobiDB-lite"/>
    </source>
</evidence>
<keyword evidence="12" id="KW-1185">Reference proteome</keyword>
<dbReference type="GO" id="GO:0051258">
    <property type="term" value="P:protein polymerization"/>
    <property type="evidence" value="ECO:0007669"/>
    <property type="project" value="UniProtKB-UniRule"/>
</dbReference>
<dbReference type="InterPro" id="IPR008280">
    <property type="entry name" value="Tub_FtsZ_C"/>
</dbReference>
<evidence type="ECO:0000256" key="5">
    <source>
        <dbReference type="HAMAP-Rule" id="MF_00909"/>
    </source>
</evidence>
<dbReference type="InterPro" id="IPR000158">
    <property type="entry name" value="Cell_div_FtsZ"/>
</dbReference>
<dbReference type="Pfam" id="PF12327">
    <property type="entry name" value="FtsZ_C"/>
    <property type="match status" value="1"/>
</dbReference>
<dbReference type="OrthoDB" id="9813375at2"/>
<feature type="compositionally biased region" description="Basic and acidic residues" evidence="8">
    <location>
        <begin position="506"/>
        <end position="516"/>
    </location>
</feature>
<feature type="binding site" evidence="5">
    <location>
        <position position="145"/>
    </location>
    <ligand>
        <name>GTP</name>
        <dbReference type="ChEBI" id="CHEBI:37565"/>
    </ligand>
</feature>
<feature type="region of interest" description="Disordered" evidence="8">
    <location>
        <begin position="492"/>
        <end position="516"/>
    </location>
</feature>
<dbReference type="PROSITE" id="PS01134">
    <property type="entry name" value="FTSZ_1"/>
    <property type="match status" value="1"/>
</dbReference>
<dbReference type="InterPro" id="IPR045061">
    <property type="entry name" value="FtsZ/CetZ"/>
</dbReference>
<dbReference type="FunFam" id="3.40.50.1440:FF:000001">
    <property type="entry name" value="Cell division protein FtsZ"/>
    <property type="match status" value="1"/>
</dbReference>
<protein>
    <recommendedName>
        <fullName evidence="5 6">Cell division protein FtsZ</fullName>
    </recommendedName>
</protein>
<evidence type="ECO:0000259" key="10">
    <source>
        <dbReference type="SMART" id="SM00865"/>
    </source>
</evidence>
<dbReference type="EMBL" id="FORA01000004">
    <property type="protein sequence ID" value="SFJ53921.1"/>
    <property type="molecule type" value="Genomic_DNA"/>
</dbReference>
<name>A0A1I3S8N8_9RHOB</name>
<feature type="binding site" evidence="5">
    <location>
        <begin position="27"/>
        <end position="31"/>
    </location>
    <ligand>
        <name>GTP</name>
        <dbReference type="ChEBI" id="CHEBI:37565"/>
    </ligand>
</feature>
<dbReference type="SMART" id="SM00864">
    <property type="entry name" value="Tubulin"/>
    <property type="match status" value="1"/>
</dbReference>
<keyword evidence="4 5" id="KW-0342">GTP-binding</keyword>
<keyword evidence="3 5" id="KW-0547">Nucleotide-binding</keyword>
<evidence type="ECO:0000256" key="1">
    <source>
        <dbReference type="ARBA" id="ARBA00009690"/>
    </source>
</evidence>
<dbReference type="InterPro" id="IPR020805">
    <property type="entry name" value="Cell_div_FtsZ_CS"/>
</dbReference>
<evidence type="ECO:0000259" key="9">
    <source>
        <dbReference type="SMART" id="SM00864"/>
    </source>
</evidence>
<gene>
    <name evidence="5" type="primary">ftsZ</name>
    <name evidence="11" type="ORF">SAMN04488095_3025</name>
</gene>
<dbReference type="InterPro" id="IPR003008">
    <property type="entry name" value="Tubulin_FtsZ_GTPase"/>
</dbReference>
<dbReference type="InterPro" id="IPR037103">
    <property type="entry name" value="Tubulin/FtsZ-like_C"/>
</dbReference>
<feature type="binding site" evidence="5">
    <location>
        <position position="149"/>
    </location>
    <ligand>
        <name>GTP</name>
        <dbReference type="ChEBI" id="CHEBI:37565"/>
    </ligand>
</feature>
<sequence>MTLNLTMPGGAAEIDLRPRITVFGVGGAGGNAVNNMIQKDLEGVEFVVANTDAQALAQNHAQCRIQLGARVTEGLGAGARPAVGASAAEETIEEIVDHLAGAHMCFITAGMGGGTGTGAAPIIAQAARELGILTVGVVTKPFQFEGTKRMRQAEEGVEALQKVVDTLIIIPNQNLFRLANEKTTFTEAFSMADDVLYQGVKGVTDLMVRPGMINLDFADVRSVMDEMGKAMMGTGEAEGEDRAVEAAEKAIANPLLDELSLSGAKGVLINITGGHDLTLFEMDEAANRIRKEVDEDANIIVGSTLDPSMEGVMRVSVVATGIDASASSLDAPLPRRRMADAVAPADVQAAAVAAPAAAAAVEAAQEPEVTEKPATPSFFDAVDQQEAEEEALAENFFSAPEADDVLPAPAYTPAPPEPVVHAAEAPQASFTAPRPAGTPTPEAMDRLRAAVLNGERRVASAPTAPAARPTTPDGSARFGIGSLINRMTGTGDTPVQRHAAAPVAPKVEEKAPEATDERIEIPAFLRRQAN</sequence>
<keyword evidence="5 7" id="KW-0131">Cell cycle</keyword>
<dbReference type="InterPro" id="IPR018316">
    <property type="entry name" value="Tubulin/FtsZ_2-layer-sand-dom"/>
</dbReference>
<evidence type="ECO:0000256" key="6">
    <source>
        <dbReference type="NCBIfam" id="TIGR00065"/>
    </source>
</evidence>
<comment type="subcellular location">
    <subcellularLocation>
        <location evidence="5">Cytoplasm</location>
    </subcellularLocation>
    <text evidence="5">Assembles at midcell at the inner surface of the cytoplasmic membrane.</text>
</comment>
<dbReference type="InterPro" id="IPR036525">
    <property type="entry name" value="Tubulin/FtsZ_GTPase_sf"/>
</dbReference>
<accession>A0A1I3S8N8</accession>
<dbReference type="AlphaFoldDB" id="A0A1I3S8N8"/>
<dbReference type="RefSeq" id="WP_092782625.1">
    <property type="nucleotide sequence ID" value="NZ_FORA01000004.1"/>
</dbReference>
<evidence type="ECO:0000256" key="7">
    <source>
        <dbReference type="RuleBase" id="RU000631"/>
    </source>
</evidence>
<evidence type="ECO:0000256" key="2">
    <source>
        <dbReference type="ARBA" id="ARBA00022490"/>
    </source>
</evidence>